<feature type="domain" description="PPM-type phosphatase" evidence="5">
    <location>
        <begin position="433"/>
        <end position="647"/>
    </location>
</feature>
<dbReference type="Gene3D" id="3.30.450.20">
    <property type="entry name" value="PAS domain"/>
    <property type="match status" value="1"/>
</dbReference>
<dbReference type="Pfam" id="PF08448">
    <property type="entry name" value="PAS_4"/>
    <property type="match status" value="1"/>
</dbReference>
<dbReference type="AlphaFoldDB" id="A0A5Q0L640"/>
<gene>
    <name evidence="6" type="ORF">GFH48_03470</name>
</gene>
<keyword evidence="7" id="KW-1185">Reference proteome</keyword>
<dbReference type="FunFam" id="3.30.450.40:FF:000035">
    <property type="entry name" value="PAS sensor protein"/>
    <property type="match status" value="1"/>
</dbReference>
<evidence type="ECO:0000313" key="7">
    <source>
        <dbReference type="Proteomes" id="UP000326179"/>
    </source>
</evidence>
<dbReference type="SUPFAM" id="SSF55785">
    <property type="entry name" value="PYP-like sensor domain (PAS domain)"/>
    <property type="match status" value="1"/>
</dbReference>
<dbReference type="InterPro" id="IPR052016">
    <property type="entry name" value="Bact_Sigma-Reg"/>
</dbReference>
<dbReference type="InterPro" id="IPR001932">
    <property type="entry name" value="PPM-type_phosphatase-like_dom"/>
</dbReference>
<dbReference type="CDD" id="cd00130">
    <property type="entry name" value="PAS"/>
    <property type="match status" value="1"/>
</dbReference>
<dbReference type="SMART" id="SM00331">
    <property type="entry name" value="PP2C_SIG"/>
    <property type="match status" value="1"/>
</dbReference>
<dbReference type="Gene3D" id="3.60.40.10">
    <property type="entry name" value="PPM-type phosphatase domain"/>
    <property type="match status" value="1"/>
</dbReference>
<dbReference type="Pfam" id="PF13581">
    <property type="entry name" value="HATPase_c_2"/>
    <property type="match status" value="1"/>
</dbReference>
<feature type="domain" description="GAF" evidence="3">
    <location>
        <begin position="243"/>
        <end position="413"/>
    </location>
</feature>
<keyword evidence="1" id="KW-0378">Hydrolase</keyword>
<dbReference type="InterPro" id="IPR000014">
    <property type="entry name" value="PAS"/>
</dbReference>
<evidence type="ECO:0000259" key="3">
    <source>
        <dbReference type="SMART" id="SM00065"/>
    </source>
</evidence>
<feature type="region of interest" description="Disordered" evidence="2">
    <location>
        <begin position="1"/>
        <end position="20"/>
    </location>
</feature>
<dbReference type="Pfam" id="PF07228">
    <property type="entry name" value="SpoIIE"/>
    <property type="match status" value="1"/>
</dbReference>
<proteinExistence type="predicted"/>
<dbReference type="InterPro" id="IPR029016">
    <property type="entry name" value="GAF-like_dom_sf"/>
</dbReference>
<dbReference type="SUPFAM" id="SSF55874">
    <property type="entry name" value="ATPase domain of HSP90 chaperone/DNA topoisomerase II/histidine kinase"/>
    <property type="match status" value="1"/>
</dbReference>
<dbReference type="KEGG" id="sfy:GFH48_03470"/>
<dbReference type="Gene3D" id="3.30.565.10">
    <property type="entry name" value="Histidine kinase-like ATPase, C-terminal domain"/>
    <property type="match status" value="1"/>
</dbReference>
<dbReference type="Pfam" id="PF01590">
    <property type="entry name" value="GAF"/>
    <property type="match status" value="1"/>
</dbReference>
<dbReference type="InterPro" id="IPR036890">
    <property type="entry name" value="HATPase_C_sf"/>
</dbReference>
<dbReference type="FunFam" id="3.30.565.10:FF:000028">
    <property type="entry name" value="PAS sensor protein"/>
    <property type="match status" value="1"/>
</dbReference>
<reference evidence="6 7" key="1">
    <citation type="submission" date="2019-10" db="EMBL/GenBank/DDBJ databases">
        <title>A novel species.</title>
        <authorList>
            <person name="Gao J."/>
        </authorList>
    </citation>
    <scope>NUCLEOTIDE SEQUENCE [LARGE SCALE GENOMIC DNA]</scope>
    <source>
        <strain evidence="6 7">QMT-28</strain>
    </source>
</reference>
<evidence type="ECO:0000259" key="4">
    <source>
        <dbReference type="SMART" id="SM00091"/>
    </source>
</evidence>
<feature type="domain" description="PAS" evidence="4">
    <location>
        <begin position="109"/>
        <end position="175"/>
    </location>
</feature>
<evidence type="ECO:0000313" key="6">
    <source>
        <dbReference type="EMBL" id="QFZ72443.1"/>
    </source>
</evidence>
<evidence type="ECO:0000256" key="2">
    <source>
        <dbReference type="SAM" id="MobiDB-lite"/>
    </source>
</evidence>
<feature type="compositionally biased region" description="Basic residues" evidence="2">
    <location>
        <begin position="7"/>
        <end position="17"/>
    </location>
</feature>
<organism evidence="6 7">
    <name type="scientific">Streptomyces fagopyri</name>
    <dbReference type="NCBI Taxonomy" id="2662397"/>
    <lineage>
        <taxon>Bacteria</taxon>
        <taxon>Bacillati</taxon>
        <taxon>Actinomycetota</taxon>
        <taxon>Actinomycetes</taxon>
        <taxon>Kitasatosporales</taxon>
        <taxon>Streptomycetaceae</taxon>
        <taxon>Streptomyces</taxon>
    </lineage>
</organism>
<dbReference type="PANTHER" id="PTHR43156">
    <property type="entry name" value="STAGE II SPORULATION PROTEIN E-RELATED"/>
    <property type="match status" value="1"/>
</dbReference>
<feature type="domain" description="PAS" evidence="4">
    <location>
        <begin position="24"/>
        <end position="90"/>
    </location>
</feature>
<dbReference type="SUPFAM" id="SSF55781">
    <property type="entry name" value="GAF domain-like"/>
    <property type="match status" value="1"/>
</dbReference>
<dbReference type="InterPro" id="IPR013656">
    <property type="entry name" value="PAS_4"/>
</dbReference>
<dbReference type="GO" id="GO:0016791">
    <property type="term" value="F:phosphatase activity"/>
    <property type="evidence" value="ECO:0007669"/>
    <property type="project" value="TreeGrafter"/>
</dbReference>
<dbReference type="PANTHER" id="PTHR43156:SF2">
    <property type="entry name" value="STAGE II SPORULATION PROTEIN E"/>
    <property type="match status" value="1"/>
</dbReference>
<dbReference type="SMART" id="SM00065">
    <property type="entry name" value="GAF"/>
    <property type="match status" value="1"/>
</dbReference>
<dbReference type="CDD" id="cd16936">
    <property type="entry name" value="HATPase_RsbW-like"/>
    <property type="match status" value="1"/>
</dbReference>
<protein>
    <submittedName>
        <fullName evidence="6">SpoIIE family protein phosphatase</fullName>
    </submittedName>
</protein>
<dbReference type="InterPro" id="IPR036457">
    <property type="entry name" value="PPM-type-like_dom_sf"/>
</dbReference>
<dbReference type="InterPro" id="IPR003594">
    <property type="entry name" value="HATPase_dom"/>
</dbReference>
<evidence type="ECO:0000259" key="5">
    <source>
        <dbReference type="SMART" id="SM00331"/>
    </source>
</evidence>
<dbReference type="Proteomes" id="UP000326179">
    <property type="component" value="Chromosome"/>
</dbReference>
<sequence>MEGRGRPPSRPRGRSRSQRTVCPGELEEAGMQAHETWFTLTEDGGVTDWTHAATEATGMSAPEAEGISAGHLLGRLLGPDADCALNLEVGRDADDGDIRVWAVRHRAEDTIGSIFDQSVAGLEIYDLNLCVLRSNPTALAMRGLPADQVLHRPVADLGPGLPLAPLLDQVLTGCLPAVGGEIRGRDPTGGPHTYHVTAYLLHGVCHEPVGIATVIHDISERTRTQAAAELLALARGRIGTTLDATRTAQELAAVAVKDFADVASVDLLDAVLRGDDPPEPPVDADVPMRRAAFEGKDWMTGVYAVGEPSRFVYPTPYTQVLADLAPRLVDPHATPSEWLMHDGARAGALQRAGIHSMIVTPLAVHGRVLGLACFYRGPRHPEPFTTDDVPLAAELGNNAAIHIENARRYVREHTVAISLQRSLVPRVLPTVSAISTCHFHLPGIGQALWFDVIELSSARVGLVIGRIPDQGLAAAATVGRFRTAVSTLAALDLSPDELLAHLDDAAQRIAREGSSPASCGAAHACCQYAVYDPVGGHLTMASAGWPPPLITPAEGVTPDSLQRIVGPPLGNHASYESVHVPLVPESLLTLYSPSLLGTGPQADERLSLLREISGRPATDPKATCDAVVYSLLREPPADGVALLAVRTHRLPRDQVASWRFPPEASAVADCRHRVRGQLERWGLDSHAFTAEMVVSELVTNVIRHATGTATVRLIRDQSLTLEVSDEATTAPHLRHARIQDEDGRGLLIVAALTDRWGTRYTEEGKTVWTEEPLP</sequence>
<dbReference type="SMART" id="SM00091">
    <property type="entry name" value="PAS"/>
    <property type="match status" value="2"/>
</dbReference>
<dbReference type="InterPro" id="IPR035965">
    <property type="entry name" value="PAS-like_dom_sf"/>
</dbReference>
<accession>A0A5Q0L640</accession>
<dbReference type="InterPro" id="IPR003018">
    <property type="entry name" value="GAF"/>
</dbReference>
<name>A0A5Q0L640_9ACTN</name>
<evidence type="ECO:0000256" key="1">
    <source>
        <dbReference type="ARBA" id="ARBA00022801"/>
    </source>
</evidence>
<dbReference type="Gene3D" id="3.30.450.40">
    <property type="match status" value="1"/>
</dbReference>
<dbReference type="EMBL" id="CP045643">
    <property type="protein sequence ID" value="QFZ72443.1"/>
    <property type="molecule type" value="Genomic_DNA"/>
</dbReference>